<dbReference type="NCBIfam" id="TIGR02605">
    <property type="entry name" value="CxxC_CxxC_SSSS"/>
    <property type="match status" value="1"/>
</dbReference>
<dbReference type="EMBL" id="JAAGRQ010000012">
    <property type="protein sequence ID" value="NDY55967.1"/>
    <property type="molecule type" value="Genomic_DNA"/>
</dbReference>
<dbReference type="Pfam" id="PF09723">
    <property type="entry name" value="Zn_ribbon_8"/>
    <property type="match status" value="1"/>
</dbReference>
<gene>
    <name evidence="3" type="ORF">G3N56_04310</name>
</gene>
<dbReference type="AlphaFoldDB" id="A0A7K3NIP6"/>
<evidence type="ECO:0000313" key="4">
    <source>
        <dbReference type="Proteomes" id="UP000469724"/>
    </source>
</evidence>
<keyword evidence="4" id="KW-1185">Reference proteome</keyword>
<dbReference type="PANTHER" id="PTHR34404:SF2">
    <property type="entry name" value="CONSERVED SERINE RICH PROTEIN"/>
    <property type="match status" value="1"/>
</dbReference>
<evidence type="ECO:0000313" key="3">
    <source>
        <dbReference type="EMBL" id="NDY55967.1"/>
    </source>
</evidence>
<feature type="domain" description="Putative regulatory protein FmdB zinc ribbon" evidence="2">
    <location>
        <begin position="1"/>
        <end position="41"/>
    </location>
</feature>
<reference evidence="3 4" key="1">
    <citation type="submission" date="2020-02" db="EMBL/GenBank/DDBJ databases">
        <title>Comparative genomics of sulfur disproportionating microorganisms.</title>
        <authorList>
            <person name="Ward L.M."/>
            <person name="Bertran E."/>
            <person name="Johnston D.T."/>
        </authorList>
    </citation>
    <scope>NUCLEOTIDE SEQUENCE [LARGE SCALE GENOMIC DNA]</scope>
    <source>
        <strain evidence="3 4">DSM 3696</strain>
    </source>
</reference>
<dbReference type="InterPro" id="IPR013429">
    <property type="entry name" value="Regulatory_FmdB_Zinc_ribbon"/>
</dbReference>
<dbReference type="SMART" id="SM00834">
    <property type="entry name" value="CxxC_CXXC_SSSS"/>
    <property type="match status" value="1"/>
</dbReference>
<organism evidence="3 4">
    <name type="scientific">Desulfolutivibrio sulfodismutans</name>
    <dbReference type="NCBI Taxonomy" id="63561"/>
    <lineage>
        <taxon>Bacteria</taxon>
        <taxon>Pseudomonadati</taxon>
        <taxon>Thermodesulfobacteriota</taxon>
        <taxon>Desulfovibrionia</taxon>
        <taxon>Desulfovibrionales</taxon>
        <taxon>Desulfovibrionaceae</taxon>
        <taxon>Desulfolutivibrio</taxon>
    </lineage>
</organism>
<comment type="caution">
    <text evidence="3">The sequence shown here is derived from an EMBL/GenBank/DDBJ whole genome shotgun (WGS) entry which is preliminary data.</text>
</comment>
<evidence type="ECO:0000256" key="1">
    <source>
        <dbReference type="SAM" id="MobiDB-lite"/>
    </source>
</evidence>
<evidence type="ECO:0000259" key="2">
    <source>
        <dbReference type="SMART" id="SM00834"/>
    </source>
</evidence>
<dbReference type="Proteomes" id="UP000469724">
    <property type="component" value="Unassembled WGS sequence"/>
</dbReference>
<dbReference type="PANTHER" id="PTHR34404">
    <property type="entry name" value="REGULATORY PROTEIN, FMDB FAMILY"/>
    <property type="match status" value="1"/>
</dbReference>
<feature type="region of interest" description="Disordered" evidence="1">
    <location>
        <begin position="68"/>
        <end position="108"/>
    </location>
</feature>
<sequence>MPIYEYCCPQCDHQFEEWQRGFEEKTLPCPLCGAQASRVVSGSAFILKGSGWYATDYADRKPAVIDKYSGKNKKPACKPVEVPSLAKNPSAPSGPKTPPASGKTAKKP</sequence>
<dbReference type="RefSeq" id="WP_163301022.1">
    <property type="nucleotide sequence ID" value="NZ_JAAGRQ010000012.1"/>
</dbReference>
<accession>A0A7K3NIP6</accession>
<protein>
    <submittedName>
        <fullName evidence="3">Zinc ribbon domain-containing protein</fullName>
    </submittedName>
</protein>
<proteinExistence type="predicted"/>
<name>A0A7K3NIP6_9BACT</name>